<gene>
    <name evidence="2" type="primary">Aste57867_10226</name>
    <name evidence="1" type="ORF">As57867_010187</name>
    <name evidence="2" type="ORF">ASTE57867_10226</name>
</gene>
<accession>A0A485KQK9</accession>
<sequence>MSRRYREVDWLLGCDTVRTNSNVKSISMSKSTGALVARGGTGGLARLTASLSLTAMPDAFVWSLDRVDATGGENLRMAKWVLVGDWPMIEHHFALMSIGLYVLVGQFEGGRWLEVYPILGSIQRRRAFDLRGWADGGHVYRGLVLLAFGGPISHHAARTLCLHRAREFHVVG</sequence>
<evidence type="ECO:0000313" key="2">
    <source>
        <dbReference type="EMBL" id="VFT87101.1"/>
    </source>
</evidence>
<reference evidence="2 3" key="1">
    <citation type="submission" date="2019-03" db="EMBL/GenBank/DDBJ databases">
        <authorList>
            <person name="Gaulin E."/>
            <person name="Dumas B."/>
        </authorList>
    </citation>
    <scope>NUCLEOTIDE SEQUENCE [LARGE SCALE GENOMIC DNA]</scope>
    <source>
        <strain evidence="2">CBS 568.67</strain>
    </source>
</reference>
<evidence type="ECO:0000313" key="1">
    <source>
        <dbReference type="EMBL" id="KAF0699174.1"/>
    </source>
</evidence>
<proteinExistence type="predicted"/>
<dbReference type="EMBL" id="CAADRA010005214">
    <property type="protein sequence ID" value="VFT87101.1"/>
    <property type="molecule type" value="Genomic_DNA"/>
</dbReference>
<dbReference type="EMBL" id="VJMH01005193">
    <property type="protein sequence ID" value="KAF0699174.1"/>
    <property type="molecule type" value="Genomic_DNA"/>
</dbReference>
<organism evidence="2 3">
    <name type="scientific">Aphanomyces stellatus</name>
    <dbReference type="NCBI Taxonomy" id="120398"/>
    <lineage>
        <taxon>Eukaryota</taxon>
        <taxon>Sar</taxon>
        <taxon>Stramenopiles</taxon>
        <taxon>Oomycota</taxon>
        <taxon>Saprolegniomycetes</taxon>
        <taxon>Saprolegniales</taxon>
        <taxon>Verrucalvaceae</taxon>
        <taxon>Aphanomyces</taxon>
    </lineage>
</organism>
<reference evidence="1" key="2">
    <citation type="submission" date="2019-06" db="EMBL/GenBank/DDBJ databases">
        <title>Genomics analysis of Aphanomyces spp. identifies a new class of oomycete effector associated with host adaptation.</title>
        <authorList>
            <person name="Gaulin E."/>
        </authorList>
    </citation>
    <scope>NUCLEOTIDE SEQUENCE</scope>
    <source>
        <strain evidence="1">CBS 578.67</strain>
    </source>
</reference>
<keyword evidence="3" id="KW-1185">Reference proteome</keyword>
<protein>
    <submittedName>
        <fullName evidence="2">Aste57867_10226 protein</fullName>
    </submittedName>
</protein>
<dbReference type="Proteomes" id="UP000332933">
    <property type="component" value="Unassembled WGS sequence"/>
</dbReference>
<evidence type="ECO:0000313" key="3">
    <source>
        <dbReference type="Proteomes" id="UP000332933"/>
    </source>
</evidence>
<name>A0A485KQK9_9STRA</name>
<dbReference type="AlphaFoldDB" id="A0A485KQK9"/>